<dbReference type="RefSeq" id="WP_173082253.1">
    <property type="nucleotide sequence ID" value="NZ_BLTE01000004.1"/>
</dbReference>
<name>A0A6V8LSN5_9BACT</name>
<dbReference type="InterPro" id="IPR025455">
    <property type="entry name" value="DUF4276"/>
</dbReference>
<organism evidence="1 2">
    <name type="scientific">Fundidesulfovibrio magnetotacticus</name>
    <dbReference type="NCBI Taxonomy" id="2730080"/>
    <lineage>
        <taxon>Bacteria</taxon>
        <taxon>Pseudomonadati</taxon>
        <taxon>Thermodesulfobacteriota</taxon>
        <taxon>Desulfovibrionia</taxon>
        <taxon>Desulfovibrionales</taxon>
        <taxon>Desulfovibrionaceae</taxon>
        <taxon>Fundidesulfovibrio</taxon>
    </lineage>
</organism>
<keyword evidence="2" id="KW-1185">Reference proteome</keyword>
<dbReference type="Proteomes" id="UP000494245">
    <property type="component" value="Unassembled WGS sequence"/>
</dbReference>
<reference evidence="1 2" key="2">
    <citation type="submission" date="2020-05" db="EMBL/GenBank/DDBJ databases">
        <title>Draft genome sequence of Desulfovibrio sp. strainFSS-1.</title>
        <authorList>
            <person name="Shimoshige H."/>
            <person name="Kobayashi H."/>
            <person name="Maekawa T."/>
        </authorList>
    </citation>
    <scope>NUCLEOTIDE SEQUENCE [LARGE SCALE GENOMIC DNA]</scope>
    <source>
        <strain evidence="1 2">SIID29052-01</strain>
    </source>
</reference>
<protein>
    <recommendedName>
        <fullName evidence="3">DUF4276 family protein</fullName>
    </recommendedName>
</protein>
<gene>
    <name evidence="1" type="ORF">NNJEOMEG_01160</name>
</gene>
<evidence type="ECO:0000313" key="2">
    <source>
        <dbReference type="Proteomes" id="UP000494245"/>
    </source>
</evidence>
<dbReference type="AlphaFoldDB" id="A0A6V8LSN5"/>
<accession>A0A6V8LSN5</accession>
<reference evidence="1 2" key="1">
    <citation type="submission" date="2020-04" db="EMBL/GenBank/DDBJ databases">
        <authorList>
            <consortium name="Desulfovibrio sp. FSS-1 genome sequencing consortium"/>
            <person name="Shimoshige H."/>
            <person name="Kobayashi H."/>
            <person name="Maekawa T."/>
        </authorList>
    </citation>
    <scope>NUCLEOTIDE SEQUENCE [LARGE SCALE GENOMIC DNA]</scope>
    <source>
        <strain evidence="1 2">SIID29052-01</strain>
    </source>
</reference>
<evidence type="ECO:0008006" key="3">
    <source>
        <dbReference type="Google" id="ProtNLM"/>
    </source>
</evidence>
<evidence type="ECO:0000313" key="1">
    <source>
        <dbReference type="EMBL" id="GFK93328.1"/>
    </source>
</evidence>
<dbReference type="Pfam" id="PF14103">
    <property type="entry name" value="DUF4276"/>
    <property type="match status" value="1"/>
</dbReference>
<dbReference type="EMBL" id="BLTE01000004">
    <property type="protein sequence ID" value="GFK93328.1"/>
    <property type="molecule type" value="Genomic_DNA"/>
</dbReference>
<proteinExistence type="predicted"/>
<comment type="caution">
    <text evidence="1">The sequence shown here is derived from an EMBL/GenBank/DDBJ whole genome shotgun (WGS) entry which is preliminary data.</text>
</comment>
<sequence>MKRALVYLEGPSDKAAMEALFKPLIATKYAEGASITFHASREGHGKKNVVLHVPRKAAEFVLNNPHAVVAAVPDLYPPNQGFPHRTAGELQEGMVALFKRHCDRMRPKQWNEYRDRFRVFCFKHDFEALLLACPDALRAHLGLERLDTAWTLPVEDQNHGHPPKRIVEELFEKCGRRYQGVADAPMILHGQNPRTLAEACPQCFKPFVDFLETL</sequence>